<evidence type="ECO:0000313" key="3">
    <source>
        <dbReference type="Proteomes" id="UP000182498"/>
    </source>
</evidence>
<dbReference type="AlphaFoldDB" id="A0A0X2NJL8"/>
<feature type="domain" description="HTH cro/C1-type" evidence="1">
    <location>
        <begin position="21"/>
        <end position="84"/>
    </location>
</feature>
<dbReference type="CDD" id="cd00093">
    <property type="entry name" value="HTH_XRE"/>
    <property type="match status" value="1"/>
</dbReference>
<evidence type="ECO:0000259" key="1">
    <source>
        <dbReference type="PROSITE" id="PS50943"/>
    </source>
</evidence>
<keyword evidence="3" id="KW-1185">Reference proteome</keyword>
<accession>A0A0X2NJL8</accession>
<dbReference type="InterPro" id="IPR010982">
    <property type="entry name" value="Lambda_DNA-bd_dom_sf"/>
</dbReference>
<protein>
    <submittedName>
        <fullName evidence="2">Helix-turn-helix domain</fullName>
    </submittedName>
</protein>
<dbReference type="OrthoDB" id="4559617at2"/>
<reference evidence="3" key="1">
    <citation type="submission" date="2015-11" db="EMBL/GenBank/DDBJ databases">
        <authorList>
            <person name="Dugat-Bony E."/>
        </authorList>
    </citation>
    <scope>NUCLEOTIDE SEQUENCE [LARGE SCALE GENOMIC DNA]</scope>
    <source>
        <strain evidence="3">Mu292</strain>
    </source>
</reference>
<proteinExistence type="predicted"/>
<organism evidence="2 3">
    <name type="scientific">Corynebacterium variabile</name>
    <dbReference type="NCBI Taxonomy" id="1727"/>
    <lineage>
        <taxon>Bacteria</taxon>
        <taxon>Bacillati</taxon>
        <taxon>Actinomycetota</taxon>
        <taxon>Actinomycetes</taxon>
        <taxon>Mycobacteriales</taxon>
        <taxon>Corynebacteriaceae</taxon>
        <taxon>Corynebacterium</taxon>
    </lineage>
</organism>
<dbReference type="Gene3D" id="1.10.260.40">
    <property type="entry name" value="lambda repressor-like DNA-binding domains"/>
    <property type="match status" value="1"/>
</dbReference>
<gene>
    <name evidence="2" type="ORF">CVAR292_00995</name>
</gene>
<name>A0A0X2NJL8_9CORY</name>
<dbReference type="Proteomes" id="UP000182498">
    <property type="component" value="Unassembled WGS sequence"/>
</dbReference>
<dbReference type="EMBL" id="FAUH01000005">
    <property type="protein sequence ID" value="CUU65663.1"/>
    <property type="molecule type" value="Genomic_DNA"/>
</dbReference>
<evidence type="ECO:0000313" key="2">
    <source>
        <dbReference type="EMBL" id="CUU65663.1"/>
    </source>
</evidence>
<dbReference type="InterPro" id="IPR001387">
    <property type="entry name" value="Cro/C1-type_HTH"/>
</dbReference>
<sequence length="132" mass="15012">MYTPPPDLDWKTYAVVVGQRVKALRSDWEWTQEELAERAGISRNQIQNIERGHGTGVNGRVTNMSMEHVYRLAYALDVPPIVLLPDVEKEVVPRCRAAEHREPMSGLMHRTIEIDVAWPRGLRVVKPGESEG</sequence>
<dbReference type="SMART" id="SM00530">
    <property type="entry name" value="HTH_XRE"/>
    <property type="match status" value="1"/>
</dbReference>
<dbReference type="PROSITE" id="PS50943">
    <property type="entry name" value="HTH_CROC1"/>
    <property type="match status" value="1"/>
</dbReference>
<dbReference type="SUPFAM" id="SSF47413">
    <property type="entry name" value="lambda repressor-like DNA-binding domains"/>
    <property type="match status" value="1"/>
</dbReference>
<dbReference type="Pfam" id="PF12844">
    <property type="entry name" value="HTH_19"/>
    <property type="match status" value="1"/>
</dbReference>
<dbReference type="RefSeq" id="WP_073883763.1">
    <property type="nucleotide sequence ID" value="NZ_FAUH01000005.1"/>
</dbReference>
<dbReference type="GO" id="GO:0003677">
    <property type="term" value="F:DNA binding"/>
    <property type="evidence" value="ECO:0007669"/>
    <property type="project" value="InterPro"/>
</dbReference>